<evidence type="ECO:0000259" key="5">
    <source>
        <dbReference type="PROSITE" id="PS51294"/>
    </source>
</evidence>
<evidence type="ECO:0000256" key="1">
    <source>
        <dbReference type="ARBA" id="ARBA00022737"/>
    </source>
</evidence>
<dbReference type="Gene3D" id="1.10.10.60">
    <property type="entry name" value="Homeodomain-like"/>
    <property type="match status" value="3"/>
</dbReference>
<dbReference type="InterPro" id="IPR009057">
    <property type="entry name" value="Homeodomain-like_sf"/>
</dbReference>
<dbReference type="GO" id="GO:0005634">
    <property type="term" value="C:nucleus"/>
    <property type="evidence" value="ECO:0007669"/>
    <property type="project" value="TreeGrafter"/>
</dbReference>
<dbReference type="PROSITE" id="PS50090">
    <property type="entry name" value="MYB_LIKE"/>
    <property type="match status" value="2"/>
</dbReference>
<keyword evidence="7" id="KW-1185">Reference proteome</keyword>
<keyword evidence="2" id="KW-0238">DNA-binding</keyword>
<reference evidence="6 7" key="1">
    <citation type="journal article" date="2019" name="Sci. Rep.">
        <title>A high-quality genome of Eragrostis curvula grass provides insights into Poaceae evolution and supports new strategies to enhance forage quality.</title>
        <authorList>
            <person name="Carballo J."/>
            <person name="Santos B.A.C.M."/>
            <person name="Zappacosta D."/>
            <person name="Garbus I."/>
            <person name="Selva J.P."/>
            <person name="Gallo C.A."/>
            <person name="Diaz A."/>
            <person name="Albertini E."/>
            <person name="Caccamo M."/>
            <person name="Echenique V."/>
        </authorList>
    </citation>
    <scope>NUCLEOTIDE SEQUENCE [LARGE SCALE GENOMIC DNA]</scope>
    <source>
        <strain evidence="7">cv. Victoria</strain>
        <tissue evidence="6">Leaf</tissue>
    </source>
</reference>
<evidence type="ECO:0008006" key="8">
    <source>
        <dbReference type="Google" id="ProtNLM"/>
    </source>
</evidence>
<dbReference type="SUPFAM" id="SSF46689">
    <property type="entry name" value="Homeodomain-like"/>
    <property type="match status" value="1"/>
</dbReference>
<feature type="compositionally biased region" description="Basic and acidic residues" evidence="3">
    <location>
        <begin position="550"/>
        <end position="566"/>
    </location>
</feature>
<evidence type="ECO:0000313" key="6">
    <source>
        <dbReference type="EMBL" id="TVU22981.1"/>
    </source>
</evidence>
<proteinExistence type="predicted"/>
<dbReference type="InterPro" id="IPR001005">
    <property type="entry name" value="SANT/Myb"/>
</dbReference>
<feature type="compositionally biased region" description="Basic and acidic residues" evidence="3">
    <location>
        <begin position="637"/>
        <end position="650"/>
    </location>
</feature>
<dbReference type="InterPro" id="IPR017930">
    <property type="entry name" value="Myb_dom"/>
</dbReference>
<dbReference type="Gramene" id="TVU22981">
    <property type="protein sequence ID" value="TVU22981"/>
    <property type="gene ID" value="EJB05_32706"/>
</dbReference>
<sequence length="706" mass="78009">MSYALLPNHAECFPDRTDVQCLHRWQKVLNPELVKGPWSKEEDEIIVQMVHKYGPKKWSTIAQALPGRIGKQCRERWHNHLNPAINKEAWTQQEEITLIHAHQMYGNKWAELTKFLPGRTDNAIKNHWNSSVKKKVDSYMASGLLAQVPCLPLIECPENCDSSSLMNQQNIEDSDCNAIGEVENASCGSQSSFAEIYCSQVQNTSVALSCDLKVNVDDSNRDAQNSSMCQGVSYAPTEAVVSALSGGHYNVSSSNFDPDKHLEEEFDQRMNLQMDTDEVPSNSLFAGNQTHCSSANQERSLVPVDITQEMHLSVIPNVSGAEQNLHSISNCLESDIWQGISLQSLVSGPDTVAADLQPEMSISAPLICSDSLSDAPENRPEPREMTDSQAETIAISNNSFCDTEQSVKSGSSDAASTTMECMTQCGDQRLADAKEPVASTEKEQFTKDSENNLDEKKDDRALFYKPPKFPSLDDPFVSCDLVPSGDLQDFSPFGMRHLMRSAMDNVPTPLRLWGCQTDEENSDGLLAAESFGCTPSIMKKRHRDLLSPTPDKRIEKKSGMEKDRGISDTLADTPGIKRGLESPSAWKSPLFMQFQGSYLFSPGDRTFDALGLPEHMSVHCATAVTEAHDVLAGGNRNTDEENKENIDAKNEPGTSKLQTKIIAEARILDFNECNTPARTADRKLSSSLGRSVSSPILSSRNLKIFR</sequence>
<evidence type="ECO:0000256" key="2">
    <source>
        <dbReference type="ARBA" id="ARBA00023125"/>
    </source>
</evidence>
<dbReference type="Proteomes" id="UP000324897">
    <property type="component" value="Unassembled WGS sequence"/>
</dbReference>
<feature type="region of interest" description="Disordered" evidence="3">
    <location>
        <begin position="632"/>
        <end position="652"/>
    </location>
</feature>
<feature type="domain" description="HTH myb-type" evidence="5">
    <location>
        <begin position="86"/>
        <end position="136"/>
    </location>
</feature>
<evidence type="ECO:0000256" key="3">
    <source>
        <dbReference type="SAM" id="MobiDB-lite"/>
    </source>
</evidence>
<dbReference type="FunFam" id="1.10.10.60:FF:000324">
    <property type="entry name" value="Transcription factor MYB3R-2"/>
    <property type="match status" value="1"/>
</dbReference>
<dbReference type="PROSITE" id="PS51294">
    <property type="entry name" value="HTH_MYB"/>
    <property type="match status" value="2"/>
</dbReference>
<feature type="region of interest" description="Disordered" evidence="3">
    <location>
        <begin position="548"/>
        <end position="576"/>
    </location>
</feature>
<dbReference type="FunFam" id="1.10.10.60:FF:000010">
    <property type="entry name" value="Transcriptional activator Myb isoform A"/>
    <property type="match status" value="1"/>
</dbReference>
<dbReference type="CDD" id="cd00167">
    <property type="entry name" value="SANT"/>
    <property type="match status" value="2"/>
</dbReference>
<gene>
    <name evidence="6" type="ORF">EJB05_32706</name>
</gene>
<dbReference type="GO" id="GO:0000978">
    <property type="term" value="F:RNA polymerase II cis-regulatory region sequence-specific DNA binding"/>
    <property type="evidence" value="ECO:0007669"/>
    <property type="project" value="TreeGrafter"/>
</dbReference>
<dbReference type="EMBL" id="RWGY01000026">
    <property type="protein sequence ID" value="TVU22981.1"/>
    <property type="molecule type" value="Genomic_DNA"/>
</dbReference>
<name>A0A5J9UI70_9POAL</name>
<dbReference type="InterPro" id="IPR050560">
    <property type="entry name" value="MYB_TF"/>
</dbReference>
<feature type="domain" description="HTH myb-type" evidence="5">
    <location>
        <begin position="30"/>
        <end position="85"/>
    </location>
</feature>
<dbReference type="OrthoDB" id="2143914at2759"/>
<dbReference type="Pfam" id="PF00249">
    <property type="entry name" value="Myb_DNA-binding"/>
    <property type="match status" value="2"/>
</dbReference>
<keyword evidence="1" id="KW-0677">Repeat</keyword>
<protein>
    <recommendedName>
        <fullName evidence="8">R2R3-MYB transcription factor</fullName>
    </recommendedName>
</protein>
<dbReference type="AlphaFoldDB" id="A0A5J9UI70"/>
<dbReference type="PANTHER" id="PTHR45614:SF266">
    <property type="entry name" value="TRANSCRIPTION FACTOR MYB3R-4"/>
    <property type="match status" value="1"/>
</dbReference>
<evidence type="ECO:0000313" key="7">
    <source>
        <dbReference type="Proteomes" id="UP000324897"/>
    </source>
</evidence>
<evidence type="ECO:0000259" key="4">
    <source>
        <dbReference type="PROSITE" id="PS50090"/>
    </source>
</evidence>
<dbReference type="GO" id="GO:0000981">
    <property type="term" value="F:DNA-binding transcription factor activity, RNA polymerase II-specific"/>
    <property type="evidence" value="ECO:0007669"/>
    <property type="project" value="TreeGrafter"/>
</dbReference>
<dbReference type="PANTHER" id="PTHR45614">
    <property type="entry name" value="MYB PROTEIN-RELATED"/>
    <property type="match status" value="1"/>
</dbReference>
<feature type="region of interest" description="Disordered" evidence="3">
    <location>
        <begin position="432"/>
        <end position="454"/>
    </location>
</feature>
<comment type="caution">
    <text evidence="6">The sequence shown here is derived from an EMBL/GenBank/DDBJ whole genome shotgun (WGS) entry which is preliminary data.</text>
</comment>
<feature type="domain" description="Myb-like" evidence="4">
    <location>
        <begin position="30"/>
        <end position="81"/>
    </location>
</feature>
<feature type="domain" description="Myb-like" evidence="4">
    <location>
        <begin position="82"/>
        <end position="132"/>
    </location>
</feature>
<organism evidence="6 7">
    <name type="scientific">Eragrostis curvula</name>
    <name type="common">weeping love grass</name>
    <dbReference type="NCBI Taxonomy" id="38414"/>
    <lineage>
        <taxon>Eukaryota</taxon>
        <taxon>Viridiplantae</taxon>
        <taxon>Streptophyta</taxon>
        <taxon>Embryophyta</taxon>
        <taxon>Tracheophyta</taxon>
        <taxon>Spermatophyta</taxon>
        <taxon>Magnoliopsida</taxon>
        <taxon>Liliopsida</taxon>
        <taxon>Poales</taxon>
        <taxon>Poaceae</taxon>
        <taxon>PACMAD clade</taxon>
        <taxon>Chloridoideae</taxon>
        <taxon>Eragrostideae</taxon>
        <taxon>Eragrostidinae</taxon>
        <taxon>Eragrostis</taxon>
    </lineage>
</organism>
<accession>A0A5J9UI70</accession>
<dbReference type="SMART" id="SM00717">
    <property type="entry name" value="SANT"/>
    <property type="match status" value="2"/>
</dbReference>